<organism evidence="3 4">
    <name type="scientific">Gluconobacter morbifer G707</name>
    <dbReference type="NCBI Taxonomy" id="1088869"/>
    <lineage>
        <taxon>Bacteria</taxon>
        <taxon>Pseudomonadati</taxon>
        <taxon>Pseudomonadota</taxon>
        <taxon>Alphaproteobacteria</taxon>
        <taxon>Acetobacterales</taxon>
        <taxon>Acetobacteraceae</taxon>
        <taxon>Gluconobacter</taxon>
    </lineage>
</organism>
<evidence type="ECO:0000313" key="3">
    <source>
        <dbReference type="EMBL" id="EHH69385.1"/>
    </source>
</evidence>
<dbReference type="SUPFAM" id="SSF52402">
    <property type="entry name" value="Adenine nucleotide alpha hydrolases-like"/>
    <property type="match status" value="2"/>
</dbReference>
<comment type="caution">
    <text evidence="3">The sequence shown here is derived from an EMBL/GenBank/DDBJ whole genome shotgun (WGS) entry which is preliminary data.</text>
</comment>
<dbReference type="Pfam" id="PF00582">
    <property type="entry name" value="Usp"/>
    <property type="match status" value="1"/>
</dbReference>
<evidence type="ECO:0000259" key="2">
    <source>
        <dbReference type="Pfam" id="PF00582"/>
    </source>
</evidence>
<keyword evidence="4" id="KW-1185">Reference proteome</keyword>
<dbReference type="InterPro" id="IPR006015">
    <property type="entry name" value="Universal_stress_UspA"/>
</dbReference>
<dbReference type="InterPro" id="IPR006016">
    <property type="entry name" value="UspA"/>
</dbReference>
<feature type="domain" description="UspA" evidence="2">
    <location>
        <begin position="230"/>
        <end position="293"/>
    </location>
</feature>
<dbReference type="OrthoDB" id="9804721at2"/>
<protein>
    <recommendedName>
        <fullName evidence="2">UspA domain-containing protein</fullName>
    </recommendedName>
</protein>
<dbReference type="STRING" id="1088869.GMO_06920"/>
<dbReference type="EMBL" id="AGQV01000001">
    <property type="protein sequence ID" value="EHH69385.1"/>
    <property type="molecule type" value="Genomic_DNA"/>
</dbReference>
<reference evidence="3 4" key="1">
    <citation type="submission" date="2011-10" db="EMBL/GenBank/DDBJ databases">
        <title>Genome sequence of Gluconobacter morbifer G707, isolated from Drosophila gut.</title>
        <authorList>
            <person name="Lee W.-J."/>
            <person name="Kim E.-K."/>
        </authorList>
    </citation>
    <scope>NUCLEOTIDE SEQUENCE [LARGE SCALE GENOMIC DNA]</scope>
    <source>
        <strain evidence="3 4">G707</strain>
    </source>
</reference>
<dbReference type="RefSeq" id="WP_008850842.1">
    <property type="nucleotide sequence ID" value="NZ_AGQV01000001.1"/>
</dbReference>
<proteinExistence type="inferred from homology"/>
<dbReference type="PRINTS" id="PR01438">
    <property type="entry name" value="UNVRSLSTRESS"/>
</dbReference>
<dbReference type="PATRIC" id="fig|1088869.3.peg.700"/>
<gene>
    <name evidence="3" type="ORF">GMO_06920</name>
</gene>
<accession>G6XGS7</accession>
<comment type="similarity">
    <text evidence="1">Belongs to the universal stress protein A family.</text>
</comment>
<evidence type="ECO:0000313" key="4">
    <source>
        <dbReference type="Proteomes" id="UP000004949"/>
    </source>
</evidence>
<name>G6XGS7_9PROT</name>
<evidence type="ECO:0000256" key="1">
    <source>
        <dbReference type="ARBA" id="ARBA00008791"/>
    </source>
</evidence>
<dbReference type="Gene3D" id="3.40.50.12370">
    <property type="match status" value="1"/>
</dbReference>
<dbReference type="CDD" id="cd00293">
    <property type="entry name" value="USP-like"/>
    <property type="match status" value="1"/>
</dbReference>
<dbReference type="PANTHER" id="PTHR46268:SF15">
    <property type="entry name" value="UNIVERSAL STRESS PROTEIN HP_0031"/>
    <property type="match status" value="1"/>
</dbReference>
<dbReference type="Proteomes" id="UP000004949">
    <property type="component" value="Unassembled WGS sequence"/>
</dbReference>
<sequence length="294" mass="31821">MLIEIKNILLPLNGSGDLESVMSVALDFAKRFEAHLSAVVVGSDPSEVATLAGEGISAGMVNEMIDTATTEAQRRAIEIRSCFDTFVGRHSIRRIDPRRLGSAPGDGVSASLEVLDGTEHDALPWRSRLADMTLVPNLSAGADPRASETLHSILFDSGRPLVIAPPKPPKTVGRRIVIAWNGTPEASLALRCILPWAHTAEAVQVLSCQDYQRRGPDAEAVVTYLRMHGISATARVFEPVDRNIGAGILKAAREFEADMLGMGAYSHSRLRQMILGGVTRHILERAELTVLMSR</sequence>
<dbReference type="PANTHER" id="PTHR46268">
    <property type="entry name" value="STRESS RESPONSE PROTEIN NHAX"/>
    <property type="match status" value="1"/>
</dbReference>
<dbReference type="eggNOG" id="COG0589">
    <property type="taxonomic scope" value="Bacteria"/>
</dbReference>
<dbReference type="AlphaFoldDB" id="G6XGS7"/>